<dbReference type="InterPro" id="IPR036291">
    <property type="entry name" value="NAD(P)-bd_dom_sf"/>
</dbReference>
<gene>
    <name evidence="9" type="ORF">A1Q1_03829</name>
</gene>
<evidence type="ECO:0000256" key="4">
    <source>
        <dbReference type="ARBA" id="ARBA00022833"/>
    </source>
</evidence>
<dbReference type="GO" id="GO:0003939">
    <property type="term" value="F:L-iditol 2-dehydrogenase (NAD+) activity"/>
    <property type="evidence" value="ECO:0007669"/>
    <property type="project" value="TreeGrafter"/>
</dbReference>
<comment type="similarity">
    <text evidence="2 6">Belongs to the zinc-containing alcohol dehydrogenase family.</text>
</comment>
<evidence type="ECO:0000256" key="3">
    <source>
        <dbReference type="ARBA" id="ARBA00022723"/>
    </source>
</evidence>
<keyword evidence="3 6" id="KW-0479">Metal-binding</keyword>
<keyword evidence="4 6" id="KW-0862">Zinc</keyword>
<evidence type="ECO:0000313" key="10">
    <source>
        <dbReference type="Proteomes" id="UP000002748"/>
    </source>
</evidence>
<dbReference type="InterPro" id="IPR011032">
    <property type="entry name" value="GroES-like_sf"/>
</dbReference>
<proteinExistence type="inferred from homology"/>
<dbReference type="Proteomes" id="UP000002748">
    <property type="component" value="Unassembled WGS sequence"/>
</dbReference>
<comment type="cofactor">
    <cofactor evidence="1 6">
        <name>Zn(2+)</name>
        <dbReference type="ChEBI" id="CHEBI:29105"/>
    </cofactor>
</comment>
<dbReference type="GO" id="GO:0006062">
    <property type="term" value="P:sorbitol catabolic process"/>
    <property type="evidence" value="ECO:0007669"/>
    <property type="project" value="TreeGrafter"/>
</dbReference>
<evidence type="ECO:0000313" key="9">
    <source>
        <dbReference type="EMBL" id="EJT47358.1"/>
    </source>
</evidence>
<dbReference type="HOGENOM" id="CLU_026673_11_5_1"/>
<dbReference type="Gene3D" id="3.40.50.720">
    <property type="entry name" value="NAD(P)-binding Rossmann-like Domain"/>
    <property type="match status" value="1"/>
</dbReference>
<evidence type="ECO:0000256" key="5">
    <source>
        <dbReference type="ARBA" id="ARBA00023002"/>
    </source>
</evidence>
<dbReference type="SUPFAM" id="SSF50129">
    <property type="entry name" value="GroES-like"/>
    <property type="match status" value="1"/>
</dbReference>
<keyword evidence="5" id="KW-0560">Oxidoreductase</keyword>
<dbReference type="GO" id="GO:0008270">
    <property type="term" value="F:zinc ion binding"/>
    <property type="evidence" value="ECO:0007669"/>
    <property type="project" value="InterPro"/>
</dbReference>
<dbReference type="OrthoDB" id="1879366at2759"/>
<evidence type="ECO:0000256" key="2">
    <source>
        <dbReference type="ARBA" id="ARBA00008072"/>
    </source>
</evidence>
<sequence length="416" mass="44477">MSPMPNALNIPIVPDVCEGAPSHPGKDAAKRTTTKEEHHFPPEQDVCEATGGNLTAVLTGFKTFVLEDRPVPVPKGDEILVRVMATGICGTDLNFYLAKGMRPLSKPHVLGHESCGVVLDVGPQVRNIKRGEHVAIEPALPCRVCRYCKQGQWNYCVHDGYMATPPTDGTMSRLFVCSEHNAVPLPEGISWEESGCIQPLAVAVQIARRAGALAHQSVAVVGCGPLGLLTLALARAHGARTLVAIDINASRVEFVKKYIPTAKTFVMPTHAPTPSPNAASAEQLQAHCMSFAQSVVREVGAAHAHGLDVVVEASGAESAIVTGMHLLRHGGTYVQAGLGRPLTLFPTFALADKELTIRGSLRYTAGCFEDAIHLVESGAVDLKMLVTRTVPMSHVEEAFDAFARGDEIKVVIMNQE</sequence>
<dbReference type="PANTHER" id="PTHR43161:SF9">
    <property type="entry name" value="SORBITOL DEHYDROGENASE"/>
    <property type="match status" value="1"/>
</dbReference>
<dbReference type="PROSITE" id="PS00059">
    <property type="entry name" value="ADH_ZINC"/>
    <property type="match status" value="1"/>
</dbReference>
<dbReference type="Pfam" id="PF00107">
    <property type="entry name" value="ADH_zinc_N"/>
    <property type="match status" value="1"/>
</dbReference>
<evidence type="ECO:0000256" key="6">
    <source>
        <dbReference type="RuleBase" id="RU361277"/>
    </source>
</evidence>
<dbReference type="KEGG" id="tasa:A1Q1_03829"/>
<dbReference type="RefSeq" id="XP_014177729.1">
    <property type="nucleotide sequence ID" value="XM_014322254.1"/>
</dbReference>
<dbReference type="SUPFAM" id="SSF51735">
    <property type="entry name" value="NAD(P)-binding Rossmann-fold domains"/>
    <property type="match status" value="1"/>
</dbReference>
<name>J5QHB9_TRIAS</name>
<dbReference type="EMBL" id="ALBS01000256">
    <property type="protein sequence ID" value="EJT47358.1"/>
    <property type="molecule type" value="Genomic_DNA"/>
</dbReference>
<reference evidence="9 10" key="1">
    <citation type="journal article" date="2012" name="Eukaryot. Cell">
        <title>Draft genome sequence of CBS 2479, the standard type strain of Trichosporon asahii.</title>
        <authorList>
            <person name="Yang R.Y."/>
            <person name="Li H.T."/>
            <person name="Zhu H."/>
            <person name="Zhou G.P."/>
            <person name="Wang M."/>
            <person name="Wang L."/>
        </authorList>
    </citation>
    <scope>NUCLEOTIDE SEQUENCE [LARGE SCALE GENOMIC DNA]</scope>
    <source>
        <strain evidence="10">ATCC 90039 / CBS 2479 / JCM 2466 / KCTC 7840 / NCYC 2677 / UAMH 7654</strain>
    </source>
</reference>
<dbReference type="InterPro" id="IPR002328">
    <property type="entry name" value="ADH_Zn_CS"/>
</dbReference>
<dbReference type="SMART" id="SM00829">
    <property type="entry name" value="PKS_ER"/>
    <property type="match status" value="1"/>
</dbReference>
<dbReference type="PANTHER" id="PTHR43161">
    <property type="entry name" value="SORBITOL DEHYDROGENASE"/>
    <property type="match status" value="1"/>
</dbReference>
<dbReference type="InterPro" id="IPR020843">
    <property type="entry name" value="ER"/>
</dbReference>
<dbReference type="Pfam" id="PF08240">
    <property type="entry name" value="ADH_N"/>
    <property type="match status" value="1"/>
</dbReference>
<protein>
    <recommendedName>
        <fullName evidence="8">Enoyl reductase (ER) domain-containing protein</fullName>
    </recommendedName>
</protein>
<evidence type="ECO:0000256" key="1">
    <source>
        <dbReference type="ARBA" id="ARBA00001947"/>
    </source>
</evidence>
<dbReference type="GeneID" id="25987342"/>
<dbReference type="InterPro" id="IPR013154">
    <property type="entry name" value="ADH-like_N"/>
</dbReference>
<comment type="caution">
    <text evidence="9">The sequence shown here is derived from an EMBL/GenBank/DDBJ whole genome shotgun (WGS) entry which is preliminary data.</text>
</comment>
<dbReference type="InterPro" id="IPR013149">
    <property type="entry name" value="ADH-like_C"/>
</dbReference>
<organism evidence="9 10">
    <name type="scientific">Trichosporon asahii var. asahii (strain ATCC 90039 / CBS 2479 / JCM 2466 / KCTC 7840 / NBRC 103889/ NCYC 2677 / UAMH 7654)</name>
    <name type="common">Yeast</name>
    <dbReference type="NCBI Taxonomy" id="1186058"/>
    <lineage>
        <taxon>Eukaryota</taxon>
        <taxon>Fungi</taxon>
        <taxon>Dikarya</taxon>
        <taxon>Basidiomycota</taxon>
        <taxon>Agaricomycotina</taxon>
        <taxon>Tremellomycetes</taxon>
        <taxon>Trichosporonales</taxon>
        <taxon>Trichosporonaceae</taxon>
        <taxon>Trichosporon</taxon>
    </lineage>
</organism>
<dbReference type="VEuPathDB" id="FungiDB:A1Q1_03829"/>
<feature type="domain" description="Enoyl reductase (ER)" evidence="8">
    <location>
        <begin position="60"/>
        <end position="412"/>
    </location>
</feature>
<feature type="region of interest" description="Disordered" evidence="7">
    <location>
        <begin position="19"/>
        <end position="39"/>
    </location>
</feature>
<evidence type="ECO:0000259" key="8">
    <source>
        <dbReference type="SMART" id="SM00829"/>
    </source>
</evidence>
<evidence type="ECO:0000256" key="7">
    <source>
        <dbReference type="SAM" id="MobiDB-lite"/>
    </source>
</evidence>
<accession>J5QHB9</accession>
<dbReference type="Gene3D" id="3.90.180.10">
    <property type="entry name" value="Medium-chain alcohol dehydrogenases, catalytic domain"/>
    <property type="match status" value="1"/>
</dbReference>
<dbReference type="AlphaFoldDB" id="J5QHB9"/>
<feature type="compositionally biased region" description="Basic and acidic residues" evidence="7">
    <location>
        <begin position="24"/>
        <end position="39"/>
    </location>
</feature>